<evidence type="ECO:0000313" key="6">
    <source>
        <dbReference type="Proteomes" id="UP000477980"/>
    </source>
</evidence>
<name>A0A5P0WUR5_9BACT</name>
<dbReference type="OrthoDB" id="1071829at2"/>
<reference evidence="5 6" key="1">
    <citation type="submission" date="2019-09" db="EMBL/GenBank/DDBJ databases">
        <title>Distinct polysaccharide growth profiles of human intestinal Prevotella copri isolates.</title>
        <authorList>
            <person name="Fehlner-Peach H."/>
            <person name="Magnabosco C."/>
            <person name="Raghavan V."/>
            <person name="Scher J.U."/>
            <person name="Tett A."/>
            <person name="Cox L.M."/>
            <person name="Gottsegen C."/>
            <person name="Watters A."/>
            <person name="Wiltshire- Gordon J.D."/>
            <person name="Segata N."/>
            <person name="Bonneau R."/>
            <person name="Littman D.R."/>
        </authorList>
    </citation>
    <scope>NUCLEOTIDE SEQUENCE [LARGE SCALE GENOMIC DNA]</scope>
    <source>
        <strain evidence="3">IA624</strain>
        <strain evidence="5">iA624</strain>
        <strain evidence="4">IAA917</strain>
        <strain evidence="6">iAA917</strain>
    </source>
</reference>
<proteinExistence type="predicted"/>
<feature type="coiled-coil region" evidence="1">
    <location>
        <begin position="35"/>
        <end position="63"/>
    </location>
</feature>
<comment type="caution">
    <text evidence="4">The sequence shown here is derived from an EMBL/GenBank/DDBJ whole genome shotgun (WGS) entry which is preliminary data.</text>
</comment>
<feature type="coiled-coil region" evidence="1">
    <location>
        <begin position="200"/>
        <end position="227"/>
    </location>
</feature>
<dbReference type="EMBL" id="VZAH01000044">
    <property type="protein sequence ID" value="MQP13647.1"/>
    <property type="molecule type" value="Genomic_DNA"/>
</dbReference>
<dbReference type="EMBL" id="VZBP01000190">
    <property type="protein sequence ID" value="MQO10986.1"/>
    <property type="molecule type" value="Genomic_DNA"/>
</dbReference>
<evidence type="ECO:0000256" key="1">
    <source>
        <dbReference type="SAM" id="Coils"/>
    </source>
</evidence>
<evidence type="ECO:0008006" key="7">
    <source>
        <dbReference type="Google" id="ProtNLM"/>
    </source>
</evidence>
<sequence>MKHLFFLVGLLCLTAAPISSFAQAQNAKDLRKERLEMLKASKSELNEKASKAAKKEAKKLQKEGWQTAPGALPLEKQLDKSYAMQYQYDESMYPMYIMGEAMSIGENYDGAKMQAMELAKQNLAAQIQTEVSGLIDNSVATQQLAMEEAVTVTKSIMASKSLIVQSIGRTITVMECYRTLKNKNKEVLVRIAYNGAMAKAAAKNAIRQSLENESEELHKKLDNVLGTK</sequence>
<feature type="chain" id="PRO_5041131846" description="DUF4398 domain-containing protein" evidence="2">
    <location>
        <begin position="25"/>
        <end position="228"/>
    </location>
</feature>
<evidence type="ECO:0000313" key="3">
    <source>
        <dbReference type="EMBL" id="MQO10986.1"/>
    </source>
</evidence>
<dbReference type="AlphaFoldDB" id="A0A5P0WUR5"/>
<evidence type="ECO:0000256" key="2">
    <source>
        <dbReference type="SAM" id="SignalP"/>
    </source>
</evidence>
<evidence type="ECO:0000313" key="4">
    <source>
        <dbReference type="EMBL" id="MQP13647.1"/>
    </source>
</evidence>
<accession>A0A5P0WUR5</accession>
<keyword evidence="2" id="KW-0732">Signal</keyword>
<dbReference type="Proteomes" id="UP000405805">
    <property type="component" value="Unassembled WGS sequence"/>
</dbReference>
<evidence type="ECO:0000313" key="5">
    <source>
        <dbReference type="Proteomes" id="UP000405805"/>
    </source>
</evidence>
<organism evidence="4 6">
    <name type="scientific">Segatella copri</name>
    <dbReference type="NCBI Taxonomy" id="165179"/>
    <lineage>
        <taxon>Bacteria</taxon>
        <taxon>Pseudomonadati</taxon>
        <taxon>Bacteroidota</taxon>
        <taxon>Bacteroidia</taxon>
        <taxon>Bacteroidales</taxon>
        <taxon>Prevotellaceae</taxon>
        <taxon>Segatella</taxon>
    </lineage>
</organism>
<protein>
    <recommendedName>
        <fullName evidence="7">DUF4398 domain-containing protein</fullName>
    </recommendedName>
</protein>
<dbReference type="Proteomes" id="UP000477980">
    <property type="component" value="Unassembled WGS sequence"/>
</dbReference>
<dbReference type="RefSeq" id="WP_153090866.1">
    <property type="nucleotide sequence ID" value="NZ_DAWCZU010000035.1"/>
</dbReference>
<keyword evidence="1" id="KW-0175">Coiled coil</keyword>
<feature type="signal peptide" evidence="2">
    <location>
        <begin position="1"/>
        <end position="24"/>
    </location>
</feature>
<gene>
    <name evidence="4" type="ORF">F7D25_04300</name>
    <name evidence="3" type="ORF">F7D57_14985</name>
</gene>